<gene>
    <name evidence="2" type="ORF">ABENE_21010</name>
</gene>
<keyword evidence="3" id="KW-1185">Reference proteome</keyword>
<dbReference type="GO" id="GO:0005829">
    <property type="term" value="C:cytosol"/>
    <property type="evidence" value="ECO:0007669"/>
    <property type="project" value="TreeGrafter"/>
</dbReference>
<sequence length="116" mass="13557">MKRLEEERVITKRVTLLNPERLGLELIVFVSIKTSEHSEEWLSNFAKVVHDMPEVVEFYRMTGEVDYLLKLKVENMAAYDRAYKRLISQVRITDVSSAFAMEEIKHTTSLPLKVIN</sequence>
<dbReference type="PATRIC" id="fig|1121022.4.peg.4305"/>
<dbReference type="Pfam" id="PF01037">
    <property type="entry name" value="AsnC_trans_reg"/>
    <property type="match status" value="1"/>
</dbReference>
<evidence type="ECO:0000259" key="1">
    <source>
        <dbReference type="Pfam" id="PF01037"/>
    </source>
</evidence>
<dbReference type="PANTHER" id="PTHR30154:SF17">
    <property type="entry name" value="DNA-BINDING TRANSCRIPTIONAL ACTIVATOR DECR"/>
    <property type="match status" value="1"/>
</dbReference>
<comment type="caution">
    <text evidence="2">The sequence shown here is derived from an EMBL/GenBank/DDBJ whole genome shotgun (WGS) entry which is preliminary data.</text>
</comment>
<dbReference type="InterPro" id="IPR011008">
    <property type="entry name" value="Dimeric_a/b-barrel"/>
</dbReference>
<dbReference type="InterPro" id="IPR019887">
    <property type="entry name" value="Tscrpt_reg_AsnC/Lrp_C"/>
</dbReference>
<evidence type="ECO:0000313" key="3">
    <source>
        <dbReference type="Proteomes" id="UP000017837"/>
    </source>
</evidence>
<dbReference type="Gene3D" id="3.30.70.920">
    <property type="match status" value="1"/>
</dbReference>
<feature type="domain" description="Transcription regulator AsnC/Lrp ligand binding" evidence="1">
    <location>
        <begin position="30"/>
        <end position="103"/>
    </location>
</feature>
<dbReference type="Proteomes" id="UP000017837">
    <property type="component" value="Unassembled WGS sequence"/>
</dbReference>
<evidence type="ECO:0000313" key="2">
    <source>
        <dbReference type="EMBL" id="ESQ82498.1"/>
    </source>
</evidence>
<dbReference type="SUPFAM" id="SSF54909">
    <property type="entry name" value="Dimeric alpha+beta barrel"/>
    <property type="match status" value="1"/>
</dbReference>
<name>V4QTI4_9CAUL</name>
<dbReference type="GO" id="GO:0043565">
    <property type="term" value="F:sequence-specific DNA binding"/>
    <property type="evidence" value="ECO:0007669"/>
    <property type="project" value="TreeGrafter"/>
</dbReference>
<reference evidence="2 3" key="1">
    <citation type="journal article" date="2014" name="Nature">
        <title>Sequential evolution of bacterial morphology by co-option of a developmental regulator.</title>
        <authorList>
            <person name="Jiang C."/>
            <person name="Brown P.J."/>
            <person name="Ducret A."/>
            <person name="Brun Y.V."/>
        </authorList>
    </citation>
    <scope>NUCLEOTIDE SEQUENCE [LARGE SCALE GENOMIC DNA]</scope>
    <source>
        <strain evidence="2 3">DSM 16100</strain>
    </source>
</reference>
<dbReference type="GO" id="GO:0043200">
    <property type="term" value="P:response to amino acid"/>
    <property type="evidence" value="ECO:0007669"/>
    <property type="project" value="TreeGrafter"/>
</dbReference>
<dbReference type="PANTHER" id="PTHR30154">
    <property type="entry name" value="LEUCINE-RESPONSIVE REGULATORY PROTEIN"/>
    <property type="match status" value="1"/>
</dbReference>
<dbReference type="eggNOG" id="COG1522">
    <property type="taxonomic scope" value="Bacteria"/>
</dbReference>
<protein>
    <recommendedName>
        <fullName evidence="1">Transcription regulator AsnC/Lrp ligand binding domain-containing protein</fullName>
    </recommendedName>
</protein>
<dbReference type="SMART" id="SM00344">
    <property type="entry name" value="HTH_ASNC"/>
    <property type="match status" value="1"/>
</dbReference>
<dbReference type="AlphaFoldDB" id="V4QTI4"/>
<organism evidence="2 3">
    <name type="scientific">Asticcacaulis benevestitus DSM 16100 = ATCC BAA-896</name>
    <dbReference type="NCBI Taxonomy" id="1121022"/>
    <lineage>
        <taxon>Bacteria</taxon>
        <taxon>Pseudomonadati</taxon>
        <taxon>Pseudomonadota</taxon>
        <taxon>Alphaproteobacteria</taxon>
        <taxon>Caulobacterales</taxon>
        <taxon>Caulobacteraceae</taxon>
        <taxon>Asticcacaulis</taxon>
    </lineage>
</organism>
<dbReference type="InterPro" id="IPR019888">
    <property type="entry name" value="Tscrpt_reg_AsnC-like"/>
</dbReference>
<accession>V4QTI4</accession>
<proteinExistence type="predicted"/>
<dbReference type="STRING" id="1121022.GCA_000376105_04263"/>
<dbReference type="EMBL" id="AWGB01000076">
    <property type="protein sequence ID" value="ESQ82498.1"/>
    <property type="molecule type" value="Genomic_DNA"/>
</dbReference>